<gene>
    <name evidence="2" type="primary">REC2</name>
    <name evidence="2" type="ORF">AAHA92_33798</name>
</gene>
<accession>A0ABD1FHF7</accession>
<evidence type="ECO:0000313" key="3">
    <source>
        <dbReference type="Proteomes" id="UP001567538"/>
    </source>
</evidence>
<name>A0ABD1FHF7_SALDI</name>
<keyword evidence="3" id="KW-1185">Reference proteome</keyword>
<dbReference type="PANTHER" id="PTHR12601">
    <property type="entry name" value="EUKARYOTIC TRANSLATION INITIATION FACTOR 3 SUBUNIT EIF-3"/>
    <property type="match status" value="1"/>
</dbReference>
<organism evidence="2 3">
    <name type="scientific">Salvia divinorum</name>
    <name type="common">Maria pastora</name>
    <name type="synonym">Diviner's sage</name>
    <dbReference type="NCBI Taxonomy" id="28513"/>
    <lineage>
        <taxon>Eukaryota</taxon>
        <taxon>Viridiplantae</taxon>
        <taxon>Streptophyta</taxon>
        <taxon>Embryophyta</taxon>
        <taxon>Tracheophyta</taxon>
        <taxon>Spermatophyta</taxon>
        <taxon>Magnoliopsida</taxon>
        <taxon>eudicotyledons</taxon>
        <taxon>Gunneridae</taxon>
        <taxon>Pentapetalae</taxon>
        <taxon>asterids</taxon>
        <taxon>lamiids</taxon>
        <taxon>Lamiales</taxon>
        <taxon>Lamiaceae</taxon>
        <taxon>Nepetoideae</taxon>
        <taxon>Mentheae</taxon>
        <taxon>Salviinae</taxon>
        <taxon>Salvia</taxon>
        <taxon>Salvia subgen. Calosphace</taxon>
    </lineage>
</organism>
<sequence>MPKRHKYFFTEYTASFQTAASYHAIAIFLSLMEAYSLSVQHEQTTLQILQAKLGSKVLRRQDAAAWLECFEPKALEQQETARNDTPKPDASISRKCHLSVSDLLDYITPDTEMTAREALKKQARAKGKVSPNSETAMDEYQKGVFPLESEHVAENSSDKEN</sequence>
<dbReference type="InterPro" id="IPR027523">
    <property type="entry name" value="CLU_prot"/>
</dbReference>
<evidence type="ECO:0000313" key="2">
    <source>
        <dbReference type="EMBL" id="KAL1531077.1"/>
    </source>
</evidence>
<proteinExistence type="predicted"/>
<reference evidence="2 3" key="1">
    <citation type="submission" date="2024-06" db="EMBL/GenBank/DDBJ databases">
        <title>A chromosome level genome sequence of Diviner's sage (Salvia divinorum).</title>
        <authorList>
            <person name="Ford S.A."/>
            <person name="Ro D.-K."/>
            <person name="Ness R.W."/>
            <person name="Phillips M.A."/>
        </authorList>
    </citation>
    <scope>NUCLEOTIDE SEQUENCE [LARGE SCALE GENOMIC DNA]</scope>
    <source>
        <strain evidence="2">SAF-2024a</strain>
        <tissue evidence="2">Leaf</tissue>
    </source>
</reference>
<dbReference type="Proteomes" id="UP001567538">
    <property type="component" value="Unassembled WGS sequence"/>
</dbReference>
<comment type="caution">
    <text evidence="2">The sequence shown here is derived from an EMBL/GenBank/DDBJ whole genome shotgun (WGS) entry which is preliminary data.</text>
</comment>
<dbReference type="PANTHER" id="PTHR12601:SF39">
    <property type="entry name" value="PROTEIN REDUCED CHLOROPLAST COVERAGE 2"/>
    <property type="match status" value="1"/>
</dbReference>
<dbReference type="EMBL" id="JBEAFC010000015">
    <property type="protein sequence ID" value="KAL1531077.1"/>
    <property type="molecule type" value="Genomic_DNA"/>
</dbReference>
<feature type="region of interest" description="Disordered" evidence="1">
    <location>
        <begin position="119"/>
        <end position="161"/>
    </location>
</feature>
<protein>
    <submittedName>
        <fullName evidence="2">Protein REDUCED CHLOROPLAST COVERAGE 2</fullName>
    </submittedName>
</protein>
<feature type="compositionally biased region" description="Basic and acidic residues" evidence="1">
    <location>
        <begin position="148"/>
        <end position="161"/>
    </location>
</feature>
<evidence type="ECO:0000256" key="1">
    <source>
        <dbReference type="SAM" id="MobiDB-lite"/>
    </source>
</evidence>
<dbReference type="AlphaFoldDB" id="A0ABD1FHF7"/>